<comment type="caution">
    <text evidence="2">The sequence shown here is derived from an EMBL/GenBank/DDBJ whole genome shotgun (WGS) entry which is preliminary data.</text>
</comment>
<keyword evidence="2" id="KW-0489">Methyltransferase</keyword>
<protein>
    <submittedName>
        <fullName evidence="2">tRNA (5-methylaminomethyl-2-thiouridine)(34)-methyltransferase MnmD</fullName>
    </submittedName>
</protein>
<keyword evidence="2" id="KW-0808">Transferase</keyword>
<dbReference type="Proteomes" id="UP000324550">
    <property type="component" value="Unassembled WGS sequence"/>
</dbReference>
<gene>
    <name evidence="2" type="primary">mnmD</name>
    <name evidence="2" type="ORF">FVF61_04705</name>
</gene>
<sequence length="231" mass="26289">MKRKIINTADGSKTIQLIGLDEQYHSIHGALQESQHVFVNQGLLHFYSLNKSVKPITILEIGFGTGLNAMTTLAEITNSNLQVSFVGIEAYPVSEDEILELNYGTQFTFEGSKQFFKIIHKNTWEKQHVITSAFTLTKQKKYFSEISDINMFDIIYFDAFAPRIQPEHWTEDMFKIMYNALKNKGILVTYSAKGSVRRAMQTVGFNVEKIQGPPGKREMLRGTKYSASKQS</sequence>
<keyword evidence="3" id="KW-1185">Reference proteome</keyword>
<dbReference type="RefSeq" id="WP_148453887.1">
    <property type="nucleotide sequence ID" value="NZ_VSFC01000022.1"/>
</dbReference>
<dbReference type="SUPFAM" id="SSF53335">
    <property type="entry name" value="S-adenosyl-L-methionine-dependent methyltransferases"/>
    <property type="match status" value="1"/>
</dbReference>
<evidence type="ECO:0000313" key="2">
    <source>
        <dbReference type="EMBL" id="TYA57532.1"/>
    </source>
</evidence>
<organism evidence="2 3">
    <name type="scientific">Formosa maritima</name>
    <dbReference type="NCBI Taxonomy" id="2592046"/>
    <lineage>
        <taxon>Bacteria</taxon>
        <taxon>Pseudomonadati</taxon>
        <taxon>Bacteroidota</taxon>
        <taxon>Flavobacteriia</taxon>
        <taxon>Flavobacteriales</taxon>
        <taxon>Flavobacteriaceae</taxon>
        <taxon>Formosa</taxon>
    </lineage>
</organism>
<proteinExistence type="predicted"/>
<dbReference type="Gene3D" id="3.40.50.150">
    <property type="entry name" value="Vaccinia Virus protein VP39"/>
    <property type="match status" value="1"/>
</dbReference>
<dbReference type="EMBL" id="VSFC01000022">
    <property type="protein sequence ID" value="TYA57532.1"/>
    <property type="molecule type" value="Genomic_DNA"/>
</dbReference>
<dbReference type="InterPro" id="IPR029063">
    <property type="entry name" value="SAM-dependent_MTases_sf"/>
</dbReference>
<evidence type="ECO:0000259" key="1">
    <source>
        <dbReference type="Pfam" id="PF05430"/>
    </source>
</evidence>
<dbReference type="InterPro" id="IPR047785">
    <property type="entry name" value="tRNA_MNMC2"/>
</dbReference>
<reference evidence="2 3" key="1">
    <citation type="submission" date="2019-08" db="EMBL/GenBank/DDBJ databases">
        <title>Formosa sediminis sp. nov., isolated from marine sediment.</title>
        <authorList>
            <person name="Cao W.R."/>
        </authorList>
    </citation>
    <scope>NUCLEOTIDE SEQUENCE [LARGE SCALE GENOMIC DNA]</scope>
    <source>
        <strain evidence="2 3">1494</strain>
    </source>
</reference>
<dbReference type="AlphaFoldDB" id="A0A5D0GJ58"/>
<dbReference type="NCBIfam" id="NF033855">
    <property type="entry name" value="tRNA_MNMC2"/>
    <property type="match status" value="1"/>
</dbReference>
<dbReference type="OrthoDB" id="9786494at2"/>
<accession>A0A5D0GJ58</accession>
<feature type="domain" description="MnmC-like methyltransferase" evidence="1">
    <location>
        <begin position="145"/>
        <end position="224"/>
    </location>
</feature>
<dbReference type="InterPro" id="IPR008471">
    <property type="entry name" value="MnmC-like_methylTransf"/>
</dbReference>
<dbReference type="GO" id="GO:0004808">
    <property type="term" value="F:tRNA (5-methylaminomethyl-2-thiouridylate)(34)-methyltransferase activity"/>
    <property type="evidence" value="ECO:0007669"/>
    <property type="project" value="InterPro"/>
</dbReference>
<dbReference type="GO" id="GO:0016645">
    <property type="term" value="F:oxidoreductase activity, acting on the CH-NH group of donors"/>
    <property type="evidence" value="ECO:0007669"/>
    <property type="project" value="InterPro"/>
</dbReference>
<name>A0A5D0GJ58_9FLAO</name>
<evidence type="ECO:0000313" key="3">
    <source>
        <dbReference type="Proteomes" id="UP000324550"/>
    </source>
</evidence>
<dbReference type="PANTHER" id="PTHR39963">
    <property type="entry name" value="SLL0983 PROTEIN"/>
    <property type="match status" value="1"/>
</dbReference>
<dbReference type="Pfam" id="PF05430">
    <property type="entry name" value="Methyltransf_30"/>
    <property type="match status" value="1"/>
</dbReference>
<dbReference type="PANTHER" id="PTHR39963:SF1">
    <property type="entry name" value="MNMC-LIKE METHYLTRANSFERASE DOMAIN-CONTAINING PROTEIN"/>
    <property type="match status" value="1"/>
</dbReference>
<dbReference type="GO" id="GO:0032259">
    <property type="term" value="P:methylation"/>
    <property type="evidence" value="ECO:0007669"/>
    <property type="project" value="UniProtKB-KW"/>
</dbReference>